<organism evidence="1 2">
    <name type="scientific">Brassica cretica</name>
    <name type="common">Mustard</name>
    <dbReference type="NCBI Taxonomy" id="69181"/>
    <lineage>
        <taxon>Eukaryota</taxon>
        <taxon>Viridiplantae</taxon>
        <taxon>Streptophyta</taxon>
        <taxon>Embryophyta</taxon>
        <taxon>Tracheophyta</taxon>
        <taxon>Spermatophyta</taxon>
        <taxon>Magnoliopsida</taxon>
        <taxon>eudicotyledons</taxon>
        <taxon>Gunneridae</taxon>
        <taxon>Pentapetalae</taxon>
        <taxon>rosids</taxon>
        <taxon>malvids</taxon>
        <taxon>Brassicales</taxon>
        <taxon>Brassicaceae</taxon>
        <taxon>Brassiceae</taxon>
        <taxon>Brassica</taxon>
    </lineage>
</organism>
<comment type="caution">
    <text evidence="1">The sequence shown here is derived from an EMBL/GenBank/DDBJ whole genome shotgun (WGS) entry which is preliminary data.</text>
</comment>
<dbReference type="EMBL" id="QGKV02000832">
    <property type="protein sequence ID" value="KAF3544068.1"/>
    <property type="molecule type" value="Genomic_DNA"/>
</dbReference>
<sequence>MQHYQVSPSLLSCQLLKDHRPLFLASELVFSASLDKAVESEWLSFYESCTSVLSGPSSCFSSSEPEEAAPQIETETLGMELGQGSEEGGEQAQIQTMIPTQPHAMEEMQSNDAAPQIETETQGMELGQGIEGGGEQAQIQTLIQQKQPRHSLCVLWL</sequence>
<accession>A0ABQ7BXS8</accession>
<dbReference type="Proteomes" id="UP000266723">
    <property type="component" value="Unassembled WGS sequence"/>
</dbReference>
<gene>
    <name evidence="1" type="ORF">DY000_02004467</name>
</gene>
<reference evidence="1 2" key="1">
    <citation type="journal article" date="2020" name="BMC Genomics">
        <title>Intraspecific diversification of the crop wild relative Brassica cretica Lam. using demographic model selection.</title>
        <authorList>
            <person name="Kioukis A."/>
            <person name="Michalopoulou V.A."/>
            <person name="Briers L."/>
            <person name="Pirintsos S."/>
            <person name="Studholme D.J."/>
            <person name="Pavlidis P."/>
            <person name="Sarris P.F."/>
        </authorList>
    </citation>
    <scope>NUCLEOTIDE SEQUENCE [LARGE SCALE GENOMIC DNA]</scope>
    <source>
        <strain evidence="2">cv. PFS-1207/04</strain>
    </source>
</reference>
<proteinExistence type="predicted"/>
<protein>
    <submittedName>
        <fullName evidence="1">Uncharacterized protein</fullName>
    </submittedName>
</protein>
<keyword evidence="2" id="KW-1185">Reference proteome</keyword>
<name>A0ABQ7BXS8_BRACR</name>
<evidence type="ECO:0000313" key="2">
    <source>
        <dbReference type="Proteomes" id="UP000266723"/>
    </source>
</evidence>
<evidence type="ECO:0000313" key="1">
    <source>
        <dbReference type="EMBL" id="KAF3544068.1"/>
    </source>
</evidence>